<dbReference type="EMBL" id="JACEGA010000001">
    <property type="protein sequence ID" value="MBB2184182.1"/>
    <property type="molecule type" value="Genomic_DNA"/>
</dbReference>
<protein>
    <submittedName>
        <fullName evidence="1">Uncharacterized protein</fullName>
    </submittedName>
</protein>
<reference evidence="1 2" key="1">
    <citation type="submission" date="2020-07" db="EMBL/GenBank/DDBJ databases">
        <title>Characterization and genome sequencing of isolate MD1, a novel member within the family Lachnospiraceae.</title>
        <authorList>
            <person name="Rettenmaier R."/>
            <person name="Di Bello L."/>
            <person name="Zinser C."/>
            <person name="Scheitz K."/>
            <person name="Liebl W."/>
            <person name="Zverlov V."/>
        </authorList>
    </citation>
    <scope>NUCLEOTIDE SEQUENCE [LARGE SCALE GENOMIC DNA]</scope>
    <source>
        <strain evidence="1 2">MD1</strain>
    </source>
</reference>
<proteinExistence type="predicted"/>
<gene>
    <name evidence="1" type="ORF">H0486_14985</name>
</gene>
<keyword evidence="2" id="KW-1185">Reference proteome</keyword>
<name>A0A839K4R4_9FIRM</name>
<accession>A0A839K4R4</accession>
<organism evidence="1 2">
    <name type="scientific">Variimorphobacter saccharofermentans</name>
    <dbReference type="NCBI Taxonomy" id="2755051"/>
    <lineage>
        <taxon>Bacteria</taxon>
        <taxon>Bacillati</taxon>
        <taxon>Bacillota</taxon>
        <taxon>Clostridia</taxon>
        <taxon>Lachnospirales</taxon>
        <taxon>Lachnospiraceae</taxon>
        <taxon>Variimorphobacter</taxon>
    </lineage>
</organism>
<evidence type="ECO:0000313" key="1">
    <source>
        <dbReference type="EMBL" id="MBB2184182.1"/>
    </source>
</evidence>
<sequence>MNKAVYYFRKQQYDRALELMANSIDQIKFVIEAIVSDREYFHMVETESMLEMLSGILEAKKNMDFILLGDLLELQLIGFLTGVQELIMSKEEIVFDEENYNENIKLLLERGVGFTKQFTKPIDTAGLLESGYRVEFTSCGRMTLAAENEGAKFYFHTNNQIQTEAFLLAEEWYEEDIKKYVIYGLGMGYHIDELQAMAPDAFFEIYEADPNVIQLACAFADIRKLLINPRIKIIFDPELSVLKQRVSTLGPEEVYRIHYPSYRNHKNEEGVGILESVIPWSKHLKSVNTLNK</sequence>
<dbReference type="RefSeq" id="WP_228353774.1">
    <property type="nucleotide sequence ID" value="NZ_JACEGA010000001.1"/>
</dbReference>
<dbReference type="AlphaFoldDB" id="A0A839K4R4"/>
<evidence type="ECO:0000313" key="2">
    <source>
        <dbReference type="Proteomes" id="UP000574276"/>
    </source>
</evidence>
<comment type="caution">
    <text evidence="1">The sequence shown here is derived from an EMBL/GenBank/DDBJ whole genome shotgun (WGS) entry which is preliminary data.</text>
</comment>
<dbReference type="Proteomes" id="UP000574276">
    <property type="component" value="Unassembled WGS sequence"/>
</dbReference>